<dbReference type="CDD" id="cd04179">
    <property type="entry name" value="DPM_DPG-synthase_like"/>
    <property type="match status" value="1"/>
</dbReference>
<evidence type="ECO:0000313" key="4">
    <source>
        <dbReference type="Proteomes" id="UP001422074"/>
    </source>
</evidence>
<dbReference type="Gene3D" id="3.90.550.10">
    <property type="entry name" value="Spore Coat Polysaccharide Biosynthesis Protein SpsA, Chain A"/>
    <property type="match status" value="1"/>
</dbReference>
<dbReference type="EMBL" id="JBDFRB010000002">
    <property type="protein sequence ID" value="MEN2743527.1"/>
    <property type="molecule type" value="Genomic_DNA"/>
</dbReference>
<keyword evidence="4" id="KW-1185">Reference proteome</keyword>
<evidence type="ECO:0000259" key="2">
    <source>
        <dbReference type="Pfam" id="PF00535"/>
    </source>
</evidence>
<accession>A0ABU9WWH3</accession>
<dbReference type="RefSeq" id="WP_345883052.1">
    <property type="nucleotide sequence ID" value="NZ_JBDFRB010000002.1"/>
</dbReference>
<comment type="similarity">
    <text evidence="1">Belongs to the glycosyltransferase 2 family.</text>
</comment>
<dbReference type="Proteomes" id="UP001422074">
    <property type="component" value="Unassembled WGS sequence"/>
</dbReference>
<dbReference type="PANTHER" id="PTHR48090">
    <property type="entry name" value="UNDECAPRENYL-PHOSPHATE 4-DEOXY-4-FORMAMIDO-L-ARABINOSE TRANSFERASE-RELATED"/>
    <property type="match status" value="1"/>
</dbReference>
<dbReference type="InterPro" id="IPR050256">
    <property type="entry name" value="Glycosyltransferase_2"/>
</dbReference>
<dbReference type="PANTHER" id="PTHR48090:SF7">
    <property type="entry name" value="RFBJ PROTEIN"/>
    <property type="match status" value="1"/>
</dbReference>
<organism evidence="3 4">
    <name type="scientific">Sinomonas halotolerans</name>
    <dbReference type="NCBI Taxonomy" id="1644133"/>
    <lineage>
        <taxon>Bacteria</taxon>
        <taxon>Bacillati</taxon>
        <taxon>Actinomycetota</taxon>
        <taxon>Actinomycetes</taxon>
        <taxon>Micrococcales</taxon>
        <taxon>Micrococcaceae</taxon>
        <taxon>Sinomonas</taxon>
    </lineage>
</organism>
<sequence length="257" mass="27716">MGNRHERAVLIIMPAWNEEAAIAETIRDVRAVVPEHDVLVVDDGSTDNTAKVAHEAGAEVLRLPFNLGVGGAMRAGFKYAIRHGYTAAIQVDSDGQHDAHDINRVLAGLEHADIAIGARFAGRGDYDVRGPRRWAMSLLAFVVSKVARHRLTDVTSGFRAANQRALHQYISHFPVEYLGDTIDSLVVALKSGCTVTQVPVAMRARQAGTPSKGPFKSALYLARSGLVLCFALARRRTPLPADANRPVHGEIAGEGTV</sequence>
<name>A0ABU9WWH3_9MICC</name>
<dbReference type="InterPro" id="IPR001173">
    <property type="entry name" value="Glyco_trans_2-like"/>
</dbReference>
<proteinExistence type="inferred from homology"/>
<dbReference type="Pfam" id="PF00535">
    <property type="entry name" value="Glycos_transf_2"/>
    <property type="match status" value="1"/>
</dbReference>
<dbReference type="InterPro" id="IPR029044">
    <property type="entry name" value="Nucleotide-diphossugar_trans"/>
</dbReference>
<comment type="caution">
    <text evidence="3">The sequence shown here is derived from an EMBL/GenBank/DDBJ whole genome shotgun (WGS) entry which is preliminary data.</text>
</comment>
<feature type="domain" description="Glycosyltransferase 2-like" evidence="2">
    <location>
        <begin position="11"/>
        <end position="168"/>
    </location>
</feature>
<evidence type="ECO:0000256" key="1">
    <source>
        <dbReference type="ARBA" id="ARBA00006739"/>
    </source>
</evidence>
<protein>
    <submittedName>
        <fullName evidence="3">Glycosyltransferase family 2 protein</fullName>
    </submittedName>
</protein>
<dbReference type="SUPFAM" id="SSF53448">
    <property type="entry name" value="Nucleotide-diphospho-sugar transferases"/>
    <property type="match status" value="1"/>
</dbReference>
<reference evidence="3 4" key="1">
    <citation type="submission" date="2024-05" db="EMBL/GenBank/DDBJ databases">
        <title>Sinomonas sp. nov., isolated from a waste landfill.</title>
        <authorList>
            <person name="Zhao Y."/>
        </authorList>
    </citation>
    <scope>NUCLEOTIDE SEQUENCE [LARGE SCALE GENOMIC DNA]</scope>
    <source>
        <strain evidence="3 4">CCTCC AB2014300</strain>
    </source>
</reference>
<evidence type="ECO:0000313" key="3">
    <source>
        <dbReference type="EMBL" id="MEN2743527.1"/>
    </source>
</evidence>
<gene>
    <name evidence="3" type="ORF">ABCQ75_03100</name>
</gene>